<dbReference type="EMBL" id="RKRE01000003">
    <property type="protein sequence ID" value="RPF42754.1"/>
    <property type="molecule type" value="Genomic_DNA"/>
</dbReference>
<keyword evidence="2" id="KW-1185">Reference proteome</keyword>
<organism evidence="1 2">
    <name type="scientific">Thermodesulfitimonas autotrophica</name>
    <dbReference type="NCBI Taxonomy" id="1894989"/>
    <lineage>
        <taxon>Bacteria</taxon>
        <taxon>Bacillati</taxon>
        <taxon>Bacillota</taxon>
        <taxon>Clostridia</taxon>
        <taxon>Thermoanaerobacterales</taxon>
        <taxon>Thermoanaerobacteraceae</taxon>
        <taxon>Thermodesulfitimonas</taxon>
    </lineage>
</organism>
<sequence>MVLYTPIPLELVLAGTEPVRRYREAVIRGVPVLVEETAPGRGRVVRLLSTDPFDYLAPGLAPGTEVNFS</sequence>
<reference evidence="1 2" key="1">
    <citation type="submission" date="2018-11" db="EMBL/GenBank/DDBJ databases">
        <title>Genomic Encyclopedia of Type Strains, Phase IV (KMG-IV): sequencing the most valuable type-strain genomes for metagenomic binning, comparative biology and taxonomic classification.</title>
        <authorList>
            <person name="Goeker M."/>
        </authorList>
    </citation>
    <scope>NUCLEOTIDE SEQUENCE [LARGE SCALE GENOMIC DNA]</scope>
    <source>
        <strain evidence="1 2">DSM 102936</strain>
    </source>
</reference>
<comment type="caution">
    <text evidence="1">The sequence shown here is derived from an EMBL/GenBank/DDBJ whole genome shotgun (WGS) entry which is preliminary data.</text>
</comment>
<dbReference type="InterPro" id="IPR025619">
    <property type="entry name" value="YlzJ"/>
</dbReference>
<accession>A0A3N5ADP8</accession>
<name>A0A3N5ADP8_9THEO</name>
<evidence type="ECO:0000313" key="1">
    <source>
        <dbReference type="EMBL" id="RPF42754.1"/>
    </source>
</evidence>
<dbReference type="Proteomes" id="UP000282654">
    <property type="component" value="Unassembled WGS sequence"/>
</dbReference>
<gene>
    <name evidence="1" type="ORF">EDD75_1864</name>
</gene>
<dbReference type="AlphaFoldDB" id="A0A3N5ADP8"/>
<dbReference type="OrthoDB" id="1683573at2"/>
<evidence type="ECO:0000313" key="2">
    <source>
        <dbReference type="Proteomes" id="UP000282654"/>
    </source>
</evidence>
<dbReference type="RefSeq" id="WP_123931326.1">
    <property type="nucleotide sequence ID" value="NZ_RKRE01000003.1"/>
</dbReference>
<proteinExistence type="predicted"/>
<protein>
    <submittedName>
        <fullName evidence="1">YlzJ-like protein</fullName>
    </submittedName>
</protein>
<dbReference type="Pfam" id="PF14035">
    <property type="entry name" value="YlzJ"/>
    <property type="match status" value="1"/>
</dbReference>